<dbReference type="SMART" id="SM00382">
    <property type="entry name" value="AAA"/>
    <property type="match status" value="1"/>
</dbReference>
<evidence type="ECO:0000256" key="4">
    <source>
        <dbReference type="ARBA" id="ARBA00022840"/>
    </source>
</evidence>
<dbReference type="GO" id="GO:0005524">
    <property type="term" value="F:ATP binding"/>
    <property type="evidence" value="ECO:0007669"/>
    <property type="project" value="UniProtKB-KW"/>
</dbReference>
<dbReference type="GO" id="GO:0005886">
    <property type="term" value="C:plasma membrane"/>
    <property type="evidence" value="ECO:0007669"/>
    <property type="project" value="TreeGrafter"/>
</dbReference>
<reference evidence="6 7" key="1">
    <citation type="submission" date="2015-02" db="EMBL/GenBank/DDBJ databases">
        <authorList>
            <person name="Ju K.-S."/>
            <person name="Doroghazi J.R."/>
            <person name="Metcalf W."/>
        </authorList>
    </citation>
    <scope>NUCLEOTIDE SEQUENCE [LARGE SCALE GENOMIC DNA]</scope>
    <source>
        <strain evidence="6 7">ATCC 31215</strain>
    </source>
</reference>
<comment type="caution">
    <text evidence="6">The sequence shown here is derived from an EMBL/GenBank/DDBJ whole genome shotgun (WGS) entry which is preliminary data.</text>
</comment>
<dbReference type="InterPro" id="IPR015854">
    <property type="entry name" value="ABC_transpr_LolD-like"/>
</dbReference>
<gene>
    <name evidence="6" type="ORF">VM95_25365</name>
</gene>
<proteinExistence type="inferred from homology"/>
<name>A0A0F2T949_STRR3</name>
<accession>A0A0F2T949</accession>
<dbReference type="InterPro" id="IPR003593">
    <property type="entry name" value="AAA+_ATPase"/>
</dbReference>
<dbReference type="GO" id="GO:0022857">
    <property type="term" value="F:transmembrane transporter activity"/>
    <property type="evidence" value="ECO:0007669"/>
    <property type="project" value="TreeGrafter"/>
</dbReference>
<dbReference type="GO" id="GO:0044874">
    <property type="term" value="P:lipoprotein localization to outer membrane"/>
    <property type="evidence" value="ECO:0007669"/>
    <property type="project" value="TreeGrafter"/>
</dbReference>
<dbReference type="PANTHER" id="PTHR24220:SF689">
    <property type="entry name" value="LIPOPROTEIN-RELEASING SYSTEM ATP-BINDING PROTEIN LOLD"/>
    <property type="match status" value="1"/>
</dbReference>
<evidence type="ECO:0000313" key="6">
    <source>
        <dbReference type="EMBL" id="KJS59733.1"/>
    </source>
</evidence>
<dbReference type="InterPro" id="IPR027417">
    <property type="entry name" value="P-loop_NTPase"/>
</dbReference>
<dbReference type="InterPro" id="IPR017911">
    <property type="entry name" value="MacB-like_ATP-bd"/>
</dbReference>
<dbReference type="PROSITE" id="PS00211">
    <property type="entry name" value="ABC_TRANSPORTER_1"/>
    <property type="match status" value="1"/>
</dbReference>
<dbReference type="InterPro" id="IPR003439">
    <property type="entry name" value="ABC_transporter-like_ATP-bd"/>
</dbReference>
<keyword evidence="2" id="KW-0813">Transport</keyword>
<dbReference type="Proteomes" id="UP000033699">
    <property type="component" value="Unassembled WGS sequence"/>
</dbReference>
<sequence length="234" mass="24641">MSALVAEGITKTVRLPSGEELALLRGVELSVEAGESVAVLGRSGSGKSTLLAVLGLLTTADRGRLSINGRDASRLGDRQRAAFRNRELGFVFQNYSLLGHLSAAENVALPLRQGGPSLSGREVRARTARALEAVGLAHRAASRPRQLSGGEQQRVALARAMVRGPGIILADEPTGALDADTADEVFRMLVETSEQRGGALVVVTHDTAVARRLSRSVRLVEGRLVPDVARTPAG</sequence>
<evidence type="ECO:0000256" key="2">
    <source>
        <dbReference type="ARBA" id="ARBA00022448"/>
    </source>
</evidence>
<evidence type="ECO:0000313" key="7">
    <source>
        <dbReference type="Proteomes" id="UP000033699"/>
    </source>
</evidence>
<dbReference type="PROSITE" id="PS50893">
    <property type="entry name" value="ABC_TRANSPORTER_2"/>
    <property type="match status" value="1"/>
</dbReference>
<keyword evidence="4" id="KW-0067">ATP-binding</keyword>
<dbReference type="CDD" id="cd03255">
    <property type="entry name" value="ABC_MJ0796_LolCDE_FtsE"/>
    <property type="match status" value="1"/>
</dbReference>
<dbReference type="PATRIC" id="fig|359131.3.peg.6109"/>
<feature type="domain" description="ABC transporter" evidence="5">
    <location>
        <begin position="4"/>
        <end position="233"/>
    </location>
</feature>
<dbReference type="InterPro" id="IPR017871">
    <property type="entry name" value="ABC_transporter-like_CS"/>
</dbReference>
<organism evidence="6 7">
    <name type="scientific">Streptomyces rubellomurinus (strain ATCC 31215)</name>
    <dbReference type="NCBI Taxonomy" id="359131"/>
    <lineage>
        <taxon>Bacteria</taxon>
        <taxon>Bacillati</taxon>
        <taxon>Actinomycetota</taxon>
        <taxon>Actinomycetes</taxon>
        <taxon>Kitasatosporales</taxon>
        <taxon>Streptomycetaceae</taxon>
        <taxon>Streptomyces</taxon>
    </lineage>
</organism>
<protein>
    <recommendedName>
        <fullName evidence="5">ABC transporter domain-containing protein</fullName>
    </recommendedName>
</protein>
<evidence type="ECO:0000259" key="5">
    <source>
        <dbReference type="PROSITE" id="PS50893"/>
    </source>
</evidence>
<comment type="similarity">
    <text evidence="1">Belongs to the ABC transporter superfamily.</text>
</comment>
<dbReference type="AlphaFoldDB" id="A0A0F2T949"/>
<dbReference type="Gene3D" id="3.40.50.300">
    <property type="entry name" value="P-loop containing nucleotide triphosphate hydrolases"/>
    <property type="match status" value="1"/>
</dbReference>
<dbReference type="EMBL" id="JZKH01000060">
    <property type="protein sequence ID" value="KJS59733.1"/>
    <property type="molecule type" value="Genomic_DNA"/>
</dbReference>
<keyword evidence="7" id="KW-1185">Reference proteome</keyword>
<dbReference type="Pfam" id="PF00005">
    <property type="entry name" value="ABC_tran"/>
    <property type="match status" value="1"/>
</dbReference>
<evidence type="ECO:0000256" key="1">
    <source>
        <dbReference type="ARBA" id="ARBA00005417"/>
    </source>
</evidence>
<dbReference type="GO" id="GO:0089705">
    <property type="term" value="P:protein localization to outer membrane"/>
    <property type="evidence" value="ECO:0007669"/>
    <property type="project" value="TreeGrafter"/>
</dbReference>
<dbReference type="OrthoDB" id="9802264at2"/>
<evidence type="ECO:0000256" key="3">
    <source>
        <dbReference type="ARBA" id="ARBA00022741"/>
    </source>
</evidence>
<dbReference type="RefSeq" id="WP_045700614.1">
    <property type="nucleotide sequence ID" value="NZ_JZKH01000060.1"/>
</dbReference>
<dbReference type="GO" id="GO:0016887">
    <property type="term" value="F:ATP hydrolysis activity"/>
    <property type="evidence" value="ECO:0007669"/>
    <property type="project" value="InterPro"/>
</dbReference>
<dbReference type="SUPFAM" id="SSF52540">
    <property type="entry name" value="P-loop containing nucleoside triphosphate hydrolases"/>
    <property type="match status" value="1"/>
</dbReference>
<dbReference type="PANTHER" id="PTHR24220">
    <property type="entry name" value="IMPORT ATP-BINDING PROTEIN"/>
    <property type="match status" value="1"/>
</dbReference>
<keyword evidence="3" id="KW-0547">Nucleotide-binding</keyword>